<protein>
    <submittedName>
        <fullName evidence="1">Uncharacterized protein</fullName>
    </submittedName>
</protein>
<gene>
    <name evidence="1" type="ORF">J07HQW1_01300</name>
</gene>
<evidence type="ECO:0000313" key="1">
    <source>
        <dbReference type="EMBL" id="ERG91266.1"/>
    </source>
</evidence>
<dbReference type="Proteomes" id="UP000030649">
    <property type="component" value="Unassembled WGS sequence"/>
</dbReference>
<organism evidence="1 2">
    <name type="scientific">Haloquadratum walsbyi J07HQW1</name>
    <dbReference type="NCBI Taxonomy" id="1238424"/>
    <lineage>
        <taxon>Archaea</taxon>
        <taxon>Methanobacteriati</taxon>
        <taxon>Methanobacteriota</taxon>
        <taxon>Stenosarchaea group</taxon>
        <taxon>Halobacteria</taxon>
        <taxon>Halobacteriales</taxon>
        <taxon>Haloferacaceae</taxon>
        <taxon>Haloquadratum</taxon>
    </lineage>
</organism>
<proteinExistence type="predicted"/>
<sequence>MRTGHKIGFGICSPTDRLHQSRFDFDTCRFFCWALEELDADADSRYQRVKNVEKMFCLASRYRQLEIDQGGEALRGMDGNS</sequence>
<dbReference type="EMBL" id="KE356560">
    <property type="protein sequence ID" value="ERG91266.1"/>
    <property type="molecule type" value="Genomic_DNA"/>
</dbReference>
<name>U1PGL0_9EURY</name>
<dbReference type="STRING" id="1238424.J07HQW1_01300"/>
<accession>U1PGL0</accession>
<evidence type="ECO:0000313" key="2">
    <source>
        <dbReference type="Proteomes" id="UP000030649"/>
    </source>
</evidence>
<dbReference type="AlphaFoldDB" id="U1PGL0"/>
<dbReference type="HOGENOM" id="CLU_2565659_0_0_2"/>
<reference evidence="1 2" key="1">
    <citation type="journal article" date="2013" name="PLoS ONE">
        <title>Assembly-driven community genomics of a hypersaline microbial ecosystem.</title>
        <authorList>
            <person name="Podell S."/>
            <person name="Ugalde J.A."/>
            <person name="Narasingarao P."/>
            <person name="Banfield J.F."/>
            <person name="Heidelberg K.B."/>
            <person name="Allen E.E."/>
        </authorList>
    </citation>
    <scope>NUCLEOTIDE SEQUENCE [LARGE SCALE GENOMIC DNA]</scope>
    <source>
        <strain evidence="2">J07HQW1</strain>
    </source>
</reference>